<evidence type="ECO:0000259" key="7">
    <source>
        <dbReference type="Pfam" id="PF00149"/>
    </source>
</evidence>
<feature type="transmembrane region" description="Helical" evidence="6">
    <location>
        <begin position="6"/>
        <end position="27"/>
    </location>
</feature>
<keyword evidence="3" id="KW-0408">Iron</keyword>
<comment type="caution">
    <text evidence="9">The sequence shown here is derived from an EMBL/GenBank/DDBJ whole genome shotgun (WGS) entry which is preliminary data.</text>
</comment>
<keyword evidence="1" id="KW-0479">Metal-binding</keyword>
<dbReference type="SUPFAM" id="SSF56300">
    <property type="entry name" value="Metallo-dependent phosphatases"/>
    <property type="match status" value="1"/>
</dbReference>
<keyword evidence="6" id="KW-0472">Membrane</keyword>
<keyword evidence="2" id="KW-0378">Hydrolase</keyword>
<proteinExistence type="inferred from homology"/>
<evidence type="ECO:0000256" key="6">
    <source>
        <dbReference type="SAM" id="Phobius"/>
    </source>
</evidence>
<feature type="region of interest" description="Disordered" evidence="5">
    <location>
        <begin position="35"/>
        <end position="104"/>
    </location>
</feature>
<evidence type="ECO:0000313" key="10">
    <source>
        <dbReference type="Proteomes" id="UP001600894"/>
    </source>
</evidence>
<sequence>MKRKTWILSAVMYVIVAMACFGVLHLLKKMTHPQEPFETSAQESSSRSEEHGEQETETQEETQPAESETLKSREAALERGSGYSGWKKELPGIFPPQPEETPYEPPKLILATDLHYQSASADDGGEAFQLFVERCDGKVVEYLPELLDAFMDQVIEENPAALVLSGDITMNGEKINHEELAEKLKKVQDAGIPVLVIPGNHDINNTNASVYFGAEKTPADPVTPEEFYNIYHMYGYDQAISRDEASLSYVYQLDEKNRLLMLDTCQYEPKNLVEGRLKEETLQWADEQLKKAKEDGMNVLPIGHHNLLAQSRMYTTQCAMDNNGDVIELLQKYQLPLYLSGHLHVQRIRKHKAEPGVADSAYGIMEIVTDALSIPPCQYAVLQWKKDGSMEYATKAVDVSAWAKRTGSGDPNLLDFEGWSEQYIQKLIIDQIRGVVKNLGDEVEHSMAEVYAAVYIDYYAGREIDAKGVRNSKGYRWWQRNMPDSYLIRELDAMIDDSDRDNNYMLLPELQNAAKE</sequence>
<feature type="compositionally biased region" description="Basic and acidic residues" evidence="5">
    <location>
        <begin position="68"/>
        <end position="77"/>
    </location>
</feature>
<gene>
    <name evidence="9" type="ORF">F130042H8_34970</name>
</gene>
<comment type="similarity">
    <text evidence="4">Belongs to the cyclic nucleotide phosphodiesterase class-III family.</text>
</comment>
<feature type="compositionally biased region" description="Pro residues" evidence="5">
    <location>
        <begin position="93"/>
        <end position="104"/>
    </location>
</feature>
<dbReference type="Pfam" id="PF17839">
    <property type="entry name" value="CNP_C_terminal"/>
    <property type="match status" value="1"/>
</dbReference>
<dbReference type="PANTHER" id="PTHR42988:SF2">
    <property type="entry name" value="CYCLIC NUCLEOTIDE PHOSPHODIESTERASE CBUA0032-RELATED"/>
    <property type="match status" value="1"/>
</dbReference>
<dbReference type="PANTHER" id="PTHR42988">
    <property type="entry name" value="PHOSPHOHYDROLASE"/>
    <property type="match status" value="1"/>
</dbReference>
<dbReference type="InterPro" id="IPR029052">
    <property type="entry name" value="Metallo-depent_PP-like"/>
</dbReference>
<keyword evidence="10" id="KW-1185">Reference proteome</keyword>
<organism evidence="9 10">
    <name type="scientific">Enterocloster alcoholdehydrogenati</name>
    <dbReference type="NCBI Taxonomy" id="2547410"/>
    <lineage>
        <taxon>Bacteria</taxon>
        <taxon>Bacillati</taxon>
        <taxon>Bacillota</taxon>
        <taxon>Clostridia</taxon>
        <taxon>Lachnospirales</taxon>
        <taxon>Lachnospiraceae</taxon>
        <taxon>Enterocloster</taxon>
    </lineage>
</organism>
<protein>
    <submittedName>
        <fullName evidence="9">Cyclic nucleotide phosphodiesterase</fullName>
    </submittedName>
</protein>
<dbReference type="InterPro" id="IPR040869">
    <property type="entry name" value="CNP_C"/>
</dbReference>
<evidence type="ECO:0000256" key="1">
    <source>
        <dbReference type="ARBA" id="ARBA00022723"/>
    </source>
</evidence>
<dbReference type="Proteomes" id="UP001600894">
    <property type="component" value="Unassembled WGS sequence"/>
</dbReference>
<evidence type="ECO:0000256" key="3">
    <source>
        <dbReference type="ARBA" id="ARBA00023004"/>
    </source>
</evidence>
<accession>A0ABQ0B2C3</accession>
<dbReference type="RefSeq" id="WP_176254847.1">
    <property type="nucleotide sequence ID" value="NZ_BAABXL010000001.1"/>
</dbReference>
<name>A0ABQ0B2C3_9FIRM</name>
<dbReference type="InterPro" id="IPR050884">
    <property type="entry name" value="CNP_phosphodiesterase-III"/>
</dbReference>
<dbReference type="InterPro" id="IPR004843">
    <property type="entry name" value="Calcineurin-like_PHP"/>
</dbReference>
<dbReference type="Gene3D" id="3.60.21.10">
    <property type="match status" value="1"/>
</dbReference>
<evidence type="ECO:0000256" key="5">
    <source>
        <dbReference type="SAM" id="MobiDB-lite"/>
    </source>
</evidence>
<evidence type="ECO:0000259" key="8">
    <source>
        <dbReference type="Pfam" id="PF17839"/>
    </source>
</evidence>
<dbReference type="EMBL" id="BAABXL010000001">
    <property type="protein sequence ID" value="GAA6270437.1"/>
    <property type="molecule type" value="Genomic_DNA"/>
</dbReference>
<dbReference type="PROSITE" id="PS51257">
    <property type="entry name" value="PROKAR_LIPOPROTEIN"/>
    <property type="match status" value="1"/>
</dbReference>
<evidence type="ECO:0000256" key="4">
    <source>
        <dbReference type="ARBA" id="ARBA00025742"/>
    </source>
</evidence>
<keyword evidence="6" id="KW-0812">Transmembrane</keyword>
<feature type="domain" description="Calcineurin-like phosphoesterase" evidence="7">
    <location>
        <begin position="108"/>
        <end position="345"/>
    </location>
</feature>
<feature type="domain" description="Cyclic nucleotide phosphodiesterase C-terminal" evidence="8">
    <location>
        <begin position="398"/>
        <end position="501"/>
    </location>
</feature>
<keyword evidence="6" id="KW-1133">Transmembrane helix</keyword>
<reference evidence="9 10" key="1">
    <citation type="submission" date="2024-04" db="EMBL/GenBank/DDBJ databases">
        <title>Defined microbial consortia suppress multidrug-resistant proinflammatory Enterobacteriaceae via ecological control.</title>
        <authorList>
            <person name="Furuichi M."/>
            <person name="Kawaguchi T."/>
            <person name="Pust M."/>
            <person name="Yasuma K."/>
            <person name="Plichta D."/>
            <person name="Hasegawa N."/>
            <person name="Ohya T."/>
            <person name="Bhattarai S."/>
            <person name="Sasajima S."/>
            <person name="Aoto Y."/>
            <person name="Tuganbaev T."/>
            <person name="Yaginuma M."/>
            <person name="Ueda M."/>
            <person name="Okahashi N."/>
            <person name="Amafuji K."/>
            <person name="Kiridooshi Y."/>
            <person name="Sugita K."/>
            <person name="Strazar M."/>
            <person name="Skelly A."/>
            <person name="Suda W."/>
            <person name="Hattori M."/>
            <person name="Nakamoto N."/>
            <person name="Caballero S."/>
            <person name="Norman J."/>
            <person name="Olle B."/>
            <person name="Tanoue T."/>
            <person name="Arita M."/>
            <person name="Bucci V."/>
            <person name="Atarashi K."/>
            <person name="Xavier R."/>
            <person name="Honda K."/>
        </authorList>
    </citation>
    <scope>NUCLEOTIDE SEQUENCE [LARGE SCALE GENOMIC DNA]</scope>
    <source>
        <strain evidence="10">f13</strain>
    </source>
</reference>
<dbReference type="Pfam" id="PF00149">
    <property type="entry name" value="Metallophos"/>
    <property type="match status" value="1"/>
</dbReference>
<evidence type="ECO:0000313" key="9">
    <source>
        <dbReference type="EMBL" id="GAA6270437.1"/>
    </source>
</evidence>
<evidence type="ECO:0000256" key="2">
    <source>
        <dbReference type="ARBA" id="ARBA00022801"/>
    </source>
</evidence>